<dbReference type="Pfam" id="PF12937">
    <property type="entry name" value="F-box-like"/>
    <property type="match status" value="1"/>
</dbReference>
<dbReference type="NCBIfam" id="TIGR01640">
    <property type="entry name" value="F_box_assoc_1"/>
    <property type="match status" value="1"/>
</dbReference>
<dbReference type="Gene3D" id="1.20.1280.50">
    <property type="match status" value="1"/>
</dbReference>
<sequence>MNNRTGPNVSVPSSVRCFGPDQFSAHSGFGRLVRVLSDTYLENLKGEHSSVEAENAKLSDNVENRMKGNLDDSIRLQSNLEGLSSSLVFIQSLEIEDALTGLEVIEYEGNQIRLSLRTYIPETELPEQNHELAIDLLDGTLELRLSIEYEDRDEMIVAHMVDGVDAFIKIYSHLFPPEIIREILLKVATVKSLLRCKAVCKDWYSLISDQHFVKAHYTLSSTNINYKHHRLIYNIYKDDYHLISCPLYDVLFDGSVNNALLLENRGFRIVGSCNGLTCLLHSDNTLFIYNPSTRTTNVLSRWAGWSTELYGFGYDETTHDYKVVKIYPGNLRTPYWGTNIYSLKAGSWKAIGRFPFVNPFNDAMFLNGALHWVTDDARDIVSLDLGKETYGEVLQPEYDEGSKRLTLGVWGEWLCVLCNYCESRVVDVWVMKVYGEKDSWTKLLSISHPNDRFWDPFCRLIHAPLCISNDGKLLLQLGEKLVVFDSINGSYSDIQIFIGYRSTCIVVESLISPFAR</sequence>
<dbReference type="EMBL" id="PKPP01006139">
    <property type="protein sequence ID" value="PWA57536.1"/>
    <property type="molecule type" value="Genomic_DNA"/>
</dbReference>
<dbReference type="OrthoDB" id="1927690at2759"/>
<dbReference type="PANTHER" id="PTHR31672">
    <property type="entry name" value="BNACNNG10540D PROTEIN"/>
    <property type="match status" value="1"/>
</dbReference>
<dbReference type="SMART" id="SM00256">
    <property type="entry name" value="FBOX"/>
    <property type="match status" value="1"/>
</dbReference>
<dbReference type="STRING" id="35608.A0A2U1M8H0"/>
<dbReference type="PANTHER" id="PTHR31672:SF13">
    <property type="entry name" value="F-BOX PROTEIN CPR30-LIKE"/>
    <property type="match status" value="1"/>
</dbReference>
<keyword evidence="3" id="KW-1185">Reference proteome</keyword>
<gene>
    <name evidence="2" type="ORF">CTI12_AA203510</name>
</gene>
<organism evidence="2 3">
    <name type="scientific">Artemisia annua</name>
    <name type="common">Sweet wormwood</name>
    <dbReference type="NCBI Taxonomy" id="35608"/>
    <lineage>
        <taxon>Eukaryota</taxon>
        <taxon>Viridiplantae</taxon>
        <taxon>Streptophyta</taxon>
        <taxon>Embryophyta</taxon>
        <taxon>Tracheophyta</taxon>
        <taxon>Spermatophyta</taxon>
        <taxon>Magnoliopsida</taxon>
        <taxon>eudicotyledons</taxon>
        <taxon>Gunneridae</taxon>
        <taxon>Pentapetalae</taxon>
        <taxon>asterids</taxon>
        <taxon>campanulids</taxon>
        <taxon>Asterales</taxon>
        <taxon>Asteraceae</taxon>
        <taxon>Asteroideae</taxon>
        <taxon>Anthemideae</taxon>
        <taxon>Artemisiinae</taxon>
        <taxon>Artemisia</taxon>
    </lineage>
</organism>
<dbReference type="InterPro" id="IPR001810">
    <property type="entry name" value="F-box_dom"/>
</dbReference>
<comment type="caution">
    <text evidence="2">The sequence shown here is derived from an EMBL/GenBank/DDBJ whole genome shotgun (WGS) entry which is preliminary data.</text>
</comment>
<evidence type="ECO:0000313" key="3">
    <source>
        <dbReference type="Proteomes" id="UP000245207"/>
    </source>
</evidence>
<dbReference type="InterPro" id="IPR006527">
    <property type="entry name" value="F-box-assoc_dom_typ1"/>
</dbReference>
<dbReference type="Proteomes" id="UP000245207">
    <property type="component" value="Unassembled WGS sequence"/>
</dbReference>
<protein>
    <submittedName>
        <fullName evidence="2">F-box associated interaction domain-containing protein</fullName>
    </submittedName>
</protein>
<evidence type="ECO:0000259" key="1">
    <source>
        <dbReference type="SMART" id="SM00256"/>
    </source>
</evidence>
<reference evidence="2 3" key="1">
    <citation type="journal article" date="2018" name="Mol. Plant">
        <title>The genome of Artemisia annua provides insight into the evolution of Asteraceae family and artemisinin biosynthesis.</title>
        <authorList>
            <person name="Shen Q."/>
            <person name="Zhang L."/>
            <person name="Liao Z."/>
            <person name="Wang S."/>
            <person name="Yan T."/>
            <person name="Shi P."/>
            <person name="Liu M."/>
            <person name="Fu X."/>
            <person name="Pan Q."/>
            <person name="Wang Y."/>
            <person name="Lv Z."/>
            <person name="Lu X."/>
            <person name="Zhang F."/>
            <person name="Jiang W."/>
            <person name="Ma Y."/>
            <person name="Chen M."/>
            <person name="Hao X."/>
            <person name="Li L."/>
            <person name="Tang Y."/>
            <person name="Lv G."/>
            <person name="Zhou Y."/>
            <person name="Sun X."/>
            <person name="Brodelius P.E."/>
            <person name="Rose J.K.C."/>
            <person name="Tang K."/>
        </authorList>
    </citation>
    <scope>NUCLEOTIDE SEQUENCE [LARGE SCALE GENOMIC DNA]</scope>
    <source>
        <strain evidence="3">cv. Huhao1</strain>
        <tissue evidence="2">Leaf</tissue>
    </source>
</reference>
<dbReference type="InterPro" id="IPR050796">
    <property type="entry name" value="SCF_F-box_component"/>
</dbReference>
<dbReference type="InterPro" id="IPR036047">
    <property type="entry name" value="F-box-like_dom_sf"/>
</dbReference>
<accession>A0A2U1M8H0</accession>
<dbReference type="SUPFAM" id="SSF81383">
    <property type="entry name" value="F-box domain"/>
    <property type="match status" value="1"/>
</dbReference>
<evidence type="ECO:0000313" key="2">
    <source>
        <dbReference type="EMBL" id="PWA57536.1"/>
    </source>
</evidence>
<name>A0A2U1M8H0_ARTAN</name>
<dbReference type="AlphaFoldDB" id="A0A2U1M8H0"/>
<feature type="domain" description="F-box" evidence="1">
    <location>
        <begin position="175"/>
        <end position="216"/>
    </location>
</feature>
<dbReference type="Pfam" id="PF07734">
    <property type="entry name" value="FBA_1"/>
    <property type="match status" value="1"/>
</dbReference>
<proteinExistence type="predicted"/>
<dbReference type="InterPro" id="IPR017451">
    <property type="entry name" value="F-box-assoc_interact_dom"/>
</dbReference>